<dbReference type="InterPro" id="IPR039361">
    <property type="entry name" value="Cyclin"/>
</dbReference>
<dbReference type="EMBL" id="LRBS01000030">
    <property type="protein sequence ID" value="OII77772.1"/>
    <property type="molecule type" value="Genomic_DNA"/>
</dbReference>
<dbReference type="InterPro" id="IPR036915">
    <property type="entry name" value="Cyclin-like_sf"/>
</dbReference>
<evidence type="ECO:0000313" key="6">
    <source>
        <dbReference type="Proteomes" id="UP000186804"/>
    </source>
</evidence>
<organism evidence="5 6">
    <name type="scientific">Cryptosporidium andersoni</name>
    <dbReference type="NCBI Taxonomy" id="117008"/>
    <lineage>
        <taxon>Eukaryota</taxon>
        <taxon>Sar</taxon>
        <taxon>Alveolata</taxon>
        <taxon>Apicomplexa</taxon>
        <taxon>Conoidasida</taxon>
        <taxon>Coccidia</taxon>
        <taxon>Eucoccidiorida</taxon>
        <taxon>Eimeriorina</taxon>
        <taxon>Cryptosporidiidae</taxon>
        <taxon>Cryptosporidium</taxon>
    </lineage>
</organism>
<dbReference type="AlphaFoldDB" id="A0A1J4MXF4"/>
<dbReference type="GeneID" id="92365596"/>
<dbReference type="InterPro" id="IPR013763">
    <property type="entry name" value="Cyclin-like_dom"/>
</dbReference>
<dbReference type="CDD" id="cd00043">
    <property type="entry name" value="CYCLIN_SF"/>
    <property type="match status" value="1"/>
</dbReference>
<evidence type="ECO:0000256" key="2">
    <source>
        <dbReference type="RuleBase" id="RU000383"/>
    </source>
</evidence>
<comment type="similarity">
    <text evidence="2">Belongs to the cyclin family.</text>
</comment>
<dbReference type="CDD" id="cd20537">
    <property type="entry name" value="CYCLIN_CCNO-like_rpt2"/>
    <property type="match status" value="1"/>
</dbReference>
<dbReference type="InterPro" id="IPR004367">
    <property type="entry name" value="Cyclin_C-dom"/>
</dbReference>
<dbReference type="Pfam" id="PF00134">
    <property type="entry name" value="Cyclin_N"/>
    <property type="match status" value="1"/>
</dbReference>
<feature type="domain" description="Cyclin-like" evidence="3">
    <location>
        <begin position="239"/>
        <end position="326"/>
    </location>
</feature>
<evidence type="ECO:0000259" key="4">
    <source>
        <dbReference type="SMART" id="SM01332"/>
    </source>
</evidence>
<dbReference type="OrthoDB" id="9983043at2759"/>
<dbReference type="Gene3D" id="1.10.472.10">
    <property type="entry name" value="Cyclin-like"/>
    <property type="match status" value="2"/>
</dbReference>
<dbReference type="InterPro" id="IPR006671">
    <property type="entry name" value="Cyclin_N"/>
</dbReference>
<sequence>MNRNPKRKTSQHEVHTIYSNNKSIEALSDCLFLKDQGYKRQPINLSKFEYNNIFASIMGKGYNSNEVKQNENLKNLKIESLNQDSENWVISQSQIESTEVPSNTSTQSNISNSIQTQQPINIVESRLLNKKLETSNENSSESEGVEINEFEKCSYFEDEILQLKSEYLYNNNDNNNNNTSVEIVWERLKAQEKQYYTSEVYNFYISKCKICISPYKTSSNEWINNQKVPLVFIRKNILDELSNLIWLQRMRNEILFTSIYYFDNTLCKDNFFWNITAIEEIRELAYSCVYLAAKVEEVVHISHKELCKRSSIPPKTILNLERHILKVLTFKLNPPIPITFLQLLLEMYKAKKVQNFGNNSKKILEYYICSYILEICLYDIELMQYSPLEQALAAIYVARQCIEFNCNKEKNYIISLCLDQVEIKGNTISNFKYDYNLKNQYRIVESIIRIFQYSHIINTITTKKYQSKEYMGAADYVLKALSLNNNNNTISISSGNKKKIGNK</sequence>
<evidence type="ECO:0000256" key="1">
    <source>
        <dbReference type="ARBA" id="ARBA00023127"/>
    </source>
</evidence>
<dbReference type="SMART" id="SM01332">
    <property type="entry name" value="Cyclin_C"/>
    <property type="match status" value="1"/>
</dbReference>
<name>A0A1J4MXF4_9CRYT</name>
<dbReference type="Proteomes" id="UP000186804">
    <property type="component" value="Unassembled WGS sequence"/>
</dbReference>
<keyword evidence="1 2" id="KW-0195">Cyclin</keyword>
<dbReference type="VEuPathDB" id="CryptoDB:cand_014110"/>
<accession>A0A1J4MXF4</accession>
<comment type="caution">
    <text evidence="5">The sequence shown here is derived from an EMBL/GenBank/DDBJ whole genome shotgun (WGS) entry which is preliminary data.</text>
</comment>
<dbReference type="RefSeq" id="XP_067069618.1">
    <property type="nucleotide sequence ID" value="XM_067211646.1"/>
</dbReference>
<dbReference type="SUPFAM" id="SSF47954">
    <property type="entry name" value="Cyclin-like"/>
    <property type="match status" value="3"/>
</dbReference>
<proteinExistence type="inferred from homology"/>
<feature type="domain" description="Cyclin-like" evidence="3">
    <location>
        <begin position="342"/>
        <end position="449"/>
    </location>
</feature>
<dbReference type="Pfam" id="PF02984">
    <property type="entry name" value="Cyclin_C"/>
    <property type="match status" value="1"/>
</dbReference>
<dbReference type="SMART" id="SM00385">
    <property type="entry name" value="CYCLIN"/>
    <property type="match status" value="2"/>
</dbReference>
<evidence type="ECO:0000259" key="3">
    <source>
        <dbReference type="SMART" id="SM00385"/>
    </source>
</evidence>
<reference evidence="5 6" key="1">
    <citation type="submission" date="2016-10" db="EMBL/GenBank/DDBJ databases">
        <title>Reductive evolution of mitochondrial metabolism and differential evolution of invasion-related proteins in Cryptosporidium.</title>
        <authorList>
            <person name="Liu S."/>
            <person name="Roellig D.M."/>
            <person name="Guo Y."/>
            <person name="Li N."/>
            <person name="Frace M.A."/>
            <person name="Tang K."/>
            <person name="Zhang L."/>
            <person name="Feng Y."/>
            <person name="Xiao L."/>
        </authorList>
    </citation>
    <scope>NUCLEOTIDE SEQUENCE [LARGE SCALE GENOMIC DNA]</scope>
    <source>
        <strain evidence="5">30847</strain>
    </source>
</reference>
<feature type="domain" description="Cyclin C-terminal" evidence="4">
    <location>
        <begin position="335"/>
        <end position="481"/>
    </location>
</feature>
<dbReference type="PANTHER" id="PTHR10177">
    <property type="entry name" value="CYCLINS"/>
    <property type="match status" value="1"/>
</dbReference>
<keyword evidence="6" id="KW-1185">Reference proteome</keyword>
<evidence type="ECO:0000313" key="5">
    <source>
        <dbReference type="EMBL" id="OII77772.1"/>
    </source>
</evidence>
<protein>
    <submittedName>
        <fullName evidence="5">N-terminal domain-containing protein</fullName>
    </submittedName>
</protein>
<gene>
    <name evidence="5" type="ORF">cand_014110</name>
</gene>